<feature type="transmembrane region" description="Helical" evidence="1">
    <location>
        <begin position="36"/>
        <end position="57"/>
    </location>
</feature>
<dbReference type="AlphaFoldDB" id="A0A7M2QMC2"/>
<keyword evidence="1" id="KW-0812">Transmembrane</keyword>
<reference evidence="2" key="1">
    <citation type="submission" date="2020-09" db="EMBL/GenBank/DDBJ databases">
        <authorList>
            <person name="Eze J.U."/>
            <person name="Rahube T.O."/>
        </authorList>
    </citation>
    <scope>NUCLEOTIDE SEQUENCE</scope>
</reference>
<organism evidence="2">
    <name type="scientific">feces metagenome</name>
    <dbReference type="NCBI Taxonomy" id="1861841"/>
    <lineage>
        <taxon>unclassified sequences</taxon>
        <taxon>metagenomes</taxon>
        <taxon>organismal metagenomes</taxon>
    </lineage>
</organism>
<name>A0A7M2QMC2_9ZZZZ</name>
<sequence length="67" mass="7316">MAIGRTFDIYSLVSTDTAIGLSYKLFGEGGQENVEAAYALIDAVAIIVLTTIVYLIVMQLIRRFSKA</sequence>
<proteinExistence type="predicted"/>
<evidence type="ECO:0000313" key="2">
    <source>
        <dbReference type="EMBL" id="QOV05662.1"/>
    </source>
</evidence>
<evidence type="ECO:0000256" key="1">
    <source>
        <dbReference type="SAM" id="Phobius"/>
    </source>
</evidence>
<dbReference type="EMBL" id="MT993629">
    <property type="protein sequence ID" value="QOV05662.1"/>
    <property type="molecule type" value="Genomic_DNA"/>
</dbReference>
<keyword evidence="1" id="KW-0472">Membrane</keyword>
<accession>A0A7M2QMC2</accession>
<protein>
    <submittedName>
        <fullName evidence="2">Uncharacterized protein</fullName>
    </submittedName>
</protein>
<keyword evidence="1" id="KW-1133">Transmembrane helix</keyword>